<dbReference type="EMBL" id="FORF01000039">
    <property type="protein sequence ID" value="SFJ64293.1"/>
    <property type="molecule type" value="Genomic_DNA"/>
</dbReference>
<dbReference type="PROSITE" id="PS51186">
    <property type="entry name" value="GNAT"/>
    <property type="match status" value="1"/>
</dbReference>
<dbReference type="PANTHER" id="PTHR43441">
    <property type="entry name" value="RIBOSOMAL-PROTEIN-SERINE ACETYLTRANSFERASE"/>
    <property type="match status" value="1"/>
</dbReference>
<accession>A0A1I3T0X1</accession>
<feature type="domain" description="N-acetyltransferase" evidence="1">
    <location>
        <begin position="36"/>
        <end position="181"/>
    </location>
</feature>
<dbReference type="SUPFAM" id="SSF55729">
    <property type="entry name" value="Acyl-CoA N-acyltransferases (Nat)"/>
    <property type="match status" value="1"/>
</dbReference>
<protein>
    <submittedName>
        <fullName evidence="2">Protein N-acetyltransferase, RimJ/RimL family</fullName>
    </submittedName>
</protein>
<dbReference type="Gene3D" id="3.40.630.30">
    <property type="match status" value="1"/>
</dbReference>
<dbReference type="OrthoDB" id="5295305at2"/>
<organism evidence="2 3">
    <name type="scientific">Aquamicrobium aerolatum DSM 21857</name>
    <dbReference type="NCBI Taxonomy" id="1121003"/>
    <lineage>
        <taxon>Bacteria</taxon>
        <taxon>Pseudomonadati</taxon>
        <taxon>Pseudomonadota</taxon>
        <taxon>Alphaproteobacteria</taxon>
        <taxon>Hyphomicrobiales</taxon>
        <taxon>Phyllobacteriaceae</taxon>
        <taxon>Aerobium</taxon>
    </lineage>
</organism>
<evidence type="ECO:0000313" key="3">
    <source>
        <dbReference type="Proteomes" id="UP000242763"/>
    </source>
</evidence>
<dbReference type="InterPro" id="IPR016181">
    <property type="entry name" value="Acyl_CoA_acyltransferase"/>
</dbReference>
<dbReference type="GO" id="GO:0008999">
    <property type="term" value="F:protein-N-terminal-alanine acetyltransferase activity"/>
    <property type="evidence" value="ECO:0007669"/>
    <property type="project" value="TreeGrafter"/>
</dbReference>
<evidence type="ECO:0000313" key="2">
    <source>
        <dbReference type="EMBL" id="SFJ64293.1"/>
    </source>
</evidence>
<dbReference type="InterPro" id="IPR000182">
    <property type="entry name" value="GNAT_dom"/>
</dbReference>
<proteinExistence type="predicted"/>
<dbReference type="Pfam" id="PF13302">
    <property type="entry name" value="Acetyltransf_3"/>
    <property type="match status" value="1"/>
</dbReference>
<dbReference type="FunFam" id="3.40.630.30:FF:000047">
    <property type="entry name" value="Acetyltransferase, GNAT family"/>
    <property type="match status" value="1"/>
</dbReference>
<dbReference type="InterPro" id="IPR051908">
    <property type="entry name" value="Ribosomal_N-acetyltransferase"/>
</dbReference>
<name>A0A1I3T0X1_9HYPH</name>
<keyword evidence="3" id="KW-1185">Reference proteome</keyword>
<dbReference type="AlphaFoldDB" id="A0A1I3T0X1"/>
<reference evidence="3" key="1">
    <citation type="submission" date="2016-10" db="EMBL/GenBank/DDBJ databases">
        <authorList>
            <person name="Varghese N."/>
            <person name="Submissions S."/>
        </authorList>
    </citation>
    <scope>NUCLEOTIDE SEQUENCE [LARGE SCALE GENOMIC DNA]</scope>
    <source>
        <strain evidence="3">DSM 21857</strain>
    </source>
</reference>
<sequence>MTNLQNWTPRSRPQRLVLEGRYVKLEPLDAARHGDALYEASRTEDRADRFRWLYDDPPENRGDFQSWMEAAAASVDPMHFAVIDRASGKVGGRQALMRMDPANGVVEIGSILWNPPVARMPAATEALYLFARYIFDELGYRRFEWKCNALNLPSCAAAERFGFTFEGIFRQHLVVKGENRDTAWFSMLDSEWPQKRAEFEAWLDPANFDANGRQKRSLGEIRAGLSS</sequence>
<dbReference type="GO" id="GO:1990189">
    <property type="term" value="F:protein N-terminal-serine acetyltransferase activity"/>
    <property type="evidence" value="ECO:0007669"/>
    <property type="project" value="TreeGrafter"/>
</dbReference>
<dbReference type="PANTHER" id="PTHR43441:SF2">
    <property type="entry name" value="FAMILY ACETYLTRANSFERASE, PUTATIVE (AFU_ORTHOLOGUE AFUA_7G00850)-RELATED"/>
    <property type="match status" value="1"/>
</dbReference>
<dbReference type="Proteomes" id="UP000242763">
    <property type="component" value="Unassembled WGS sequence"/>
</dbReference>
<dbReference type="STRING" id="1121003.SAMN03080618_03528"/>
<evidence type="ECO:0000259" key="1">
    <source>
        <dbReference type="PROSITE" id="PS51186"/>
    </source>
</evidence>
<keyword evidence="2" id="KW-0808">Transferase</keyword>
<dbReference type="RefSeq" id="WP_091525104.1">
    <property type="nucleotide sequence ID" value="NZ_FORF01000039.1"/>
</dbReference>
<gene>
    <name evidence="2" type="ORF">SAMN03080618_03528</name>
</gene>